<proteinExistence type="predicted"/>
<evidence type="ECO:0000313" key="1">
    <source>
        <dbReference type="EMBL" id="TYS65890.1"/>
    </source>
</evidence>
<organism evidence="1 2">
    <name type="scientific">Sutcliffiella horikoshii</name>
    <dbReference type="NCBI Taxonomy" id="79883"/>
    <lineage>
        <taxon>Bacteria</taxon>
        <taxon>Bacillati</taxon>
        <taxon>Bacillota</taxon>
        <taxon>Bacilli</taxon>
        <taxon>Bacillales</taxon>
        <taxon>Bacillaceae</taxon>
        <taxon>Sutcliffiella</taxon>
    </lineage>
</organism>
<dbReference type="Proteomes" id="UP000324517">
    <property type="component" value="Unassembled WGS sequence"/>
</dbReference>
<sequence length="154" mass="16692">MLRILSKMVTGLVKEMGGRRELVEVMESKNVGVVSVAPKKMLGRKALKLASTAEIMLGRGANQLGNAGSVMRRKMNSLAVIARSVMDKEISLLSRMKATNESGKETILSAMPNEPVSGKERKGQLAKLPIYLLAEFKFALSLMSKKEVVGVNTS</sequence>
<reference evidence="1 2" key="1">
    <citation type="submission" date="2019-08" db="EMBL/GenBank/DDBJ databases">
        <title>Bacillus genomes from the desert of Cuatro Cienegas, Coahuila.</title>
        <authorList>
            <person name="Olmedo-Alvarez G."/>
        </authorList>
    </citation>
    <scope>NUCLEOTIDE SEQUENCE [LARGE SCALE GENOMIC DNA]</scope>
    <source>
        <strain evidence="1 2">CH98b_3T</strain>
    </source>
</reference>
<dbReference type="AlphaFoldDB" id="A0A5D4SRC1"/>
<protein>
    <submittedName>
        <fullName evidence="1">Uncharacterized protein</fullName>
    </submittedName>
</protein>
<gene>
    <name evidence="1" type="ORF">FZC75_20330</name>
</gene>
<dbReference type="RefSeq" id="WP_148980477.1">
    <property type="nucleotide sequence ID" value="NZ_JBNIKO010000015.1"/>
</dbReference>
<comment type="caution">
    <text evidence="1">The sequence shown here is derived from an EMBL/GenBank/DDBJ whole genome shotgun (WGS) entry which is preliminary data.</text>
</comment>
<dbReference type="EMBL" id="VTET01000015">
    <property type="protein sequence ID" value="TYS65890.1"/>
    <property type="molecule type" value="Genomic_DNA"/>
</dbReference>
<dbReference type="OrthoDB" id="2912477at2"/>
<evidence type="ECO:0000313" key="2">
    <source>
        <dbReference type="Proteomes" id="UP000324517"/>
    </source>
</evidence>
<name>A0A5D4SRC1_9BACI</name>
<accession>A0A5D4SRC1</accession>